<dbReference type="AlphaFoldDB" id="A0A1F5F679"/>
<accession>A0A1F5F679</accession>
<evidence type="ECO:0000256" key="1">
    <source>
        <dbReference type="ARBA" id="ARBA00005695"/>
    </source>
</evidence>
<evidence type="ECO:0000313" key="6">
    <source>
        <dbReference type="EMBL" id="OGD75120.1"/>
    </source>
</evidence>
<gene>
    <name evidence="6" type="ORF">A2228_01355</name>
</gene>
<dbReference type="Gene3D" id="3.40.190.10">
    <property type="entry name" value="Periplasmic binding protein-like II"/>
    <property type="match status" value="1"/>
</dbReference>
<reference evidence="6 7" key="1">
    <citation type="journal article" date="2016" name="Nat. Commun.">
        <title>Thousands of microbial genomes shed light on interconnected biogeochemical processes in an aquifer system.</title>
        <authorList>
            <person name="Anantharaman K."/>
            <person name="Brown C.T."/>
            <person name="Hug L.A."/>
            <person name="Sharon I."/>
            <person name="Castelle C.J."/>
            <person name="Probst A.J."/>
            <person name="Thomas B.C."/>
            <person name="Singh A."/>
            <person name="Wilkins M.J."/>
            <person name="Karaoz U."/>
            <person name="Brodie E.L."/>
            <person name="Williams K.H."/>
            <person name="Hubbard S.S."/>
            <person name="Banfield J.F."/>
        </authorList>
    </citation>
    <scope>NUCLEOTIDE SEQUENCE [LARGE SCALE GENOMIC DNA]</scope>
</reference>
<keyword evidence="4" id="KW-1133">Transmembrane helix</keyword>
<dbReference type="PANTHER" id="PTHR30290:SF9">
    <property type="entry name" value="OLIGOPEPTIDE-BINDING PROTEIN APPA"/>
    <property type="match status" value="1"/>
</dbReference>
<dbReference type="Pfam" id="PF00496">
    <property type="entry name" value="SBP_bac_5"/>
    <property type="match status" value="2"/>
</dbReference>
<dbReference type="InterPro" id="IPR039424">
    <property type="entry name" value="SBP_5"/>
</dbReference>
<name>A0A1F5F679_9BACT</name>
<evidence type="ECO:0000256" key="4">
    <source>
        <dbReference type="SAM" id="Phobius"/>
    </source>
</evidence>
<dbReference type="GO" id="GO:1904680">
    <property type="term" value="F:peptide transmembrane transporter activity"/>
    <property type="evidence" value="ECO:0007669"/>
    <property type="project" value="TreeGrafter"/>
</dbReference>
<dbReference type="Proteomes" id="UP000176191">
    <property type="component" value="Unassembled WGS sequence"/>
</dbReference>
<dbReference type="InterPro" id="IPR030678">
    <property type="entry name" value="Peptide/Ni-bd"/>
</dbReference>
<dbReference type="EMBL" id="MFAK01000015">
    <property type="protein sequence ID" value="OGD75120.1"/>
    <property type="molecule type" value="Genomic_DNA"/>
</dbReference>
<evidence type="ECO:0000313" key="7">
    <source>
        <dbReference type="Proteomes" id="UP000176191"/>
    </source>
</evidence>
<dbReference type="GO" id="GO:0042597">
    <property type="term" value="C:periplasmic space"/>
    <property type="evidence" value="ECO:0007669"/>
    <property type="project" value="UniProtKB-ARBA"/>
</dbReference>
<feature type="domain" description="Solute-binding protein family 5" evidence="5">
    <location>
        <begin position="194"/>
        <end position="381"/>
    </location>
</feature>
<organism evidence="6 7">
    <name type="scientific">Candidatus Collierbacteria bacterium RIFOXYA2_FULL_46_10</name>
    <dbReference type="NCBI Taxonomy" id="1817726"/>
    <lineage>
        <taxon>Bacteria</taxon>
        <taxon>Candidatus Collieribacteriota</taxon>
    </lineage>
</organism>
<evidence type="ECO:0000259" key="5">
    <source>
        <dbReference type="Pfam" id="PF00496"/>
    </source>
</evidence>
<evidence type="ECO:0000256" key="3">
    <source>
        <dbReference type="ARBA" id="ARBA00022729"/>
    </source>
</evidence>
<proteinExistence type="inferred from homology"/>
<comment type="caution">
    <text evidence="6">The sequence shown here is derived from an EMBL/GenBank/DDBJ whole genome shotgun (WGS) entry which is preliminary data.</text>
</comment>
<dbReference type="InterPro" id="IPR000914">
    <property type="entry name" value="SBP_5_dom"/>
</dbReference>
<sequence length="441" mass="50030">MLKALRRSYWLTQMFLGRHYKIIVRSTLTVLALLSLYLILEHYLPTYTQIERIGLIGKYTLDTLPTSLKSQISLGLVQLDYDGVVKPGLAKSYEISPDGKTYTFHLDSELVWQDGSSVTPADISYNFQNVTFEPKDQSIIYHLQEPFSPFIAAVTNPLLKNNRLGVGEYRIQKTQTNSGFLVSLTLVSTNLKKVYKFYPTENSALTALRLGEIDQVIGLTSVPPHLLSDPALIQTEIPNQRMTALFFNLNDNLLSSKTTRQGIAYAINDKTFGHPRALSPLASTSWAYNNLVKDYTYDPVKARSLFTTDAGSSAITLELKTTLSYLDIAEKIAADLRETLQISVDVKVVTTITNDFQLLLVDFIPPLDPDQYTTWHSTQPTNFTHYNNLKVDKLLEDGRRTLDPKLRKDIYFDFQRFLLEDSPAVFLFHTSSYTLSHQPLF</sequence>
<dbReference type="Gene3D" id="3.90.76.10">
    <property type="entry name" value="Dipeptide-binding Protein, Domain 1"/>
    <property type="match status" value="1"/>
</dbReference>
<protein>
    <recommendedName>
        <fullName evidence="5">Solute-binding protein family 5 domain-containing protein</fullName>
    </recommendedName>
</protein>
<feature type="transmembrane region" description="Helical" evidence="4">
    <location>
        <begin position="20"/>
        <end position="40"/>
    </location>
</feature>
<dbReference type="PANTHER" id="PTHR30290">
    <property type="entry name" value="PERIPLASMIC BINDING COMPONENT OF ABC TRANSPORTER"/>
    <property type="match status" value="1"/>
</dbReference>
<feature type="domain" description="Solute-binding protein family 5" evidence="5">
    <location>
        <begin position="85"/>
        <end position="135"/>
    </location>
</feature>
<keyword evidence="2" id="KW-0813">Transport</keyword>
<keyword evidence="4" id="KW-0812">Transmembrane</keyword>
<dbReference type="GO" id="GO:0043190">
    <property type="term" value="C:ATP-binding cassette (ABC) transporter complex"/>
    <property type="evidence" value="ECO:0007669"/>
    <property type="project" value="InterPro"/>
</dbReference>
<dbReference type="GO" id="GO:0015833">
    <property type="term" value="P:peptide transport"/>
    <property type="evidence" value="ECO:0007669"/>
    <property type="project" value="TreeGrafter"/>
</dbReference>
<dbReference type="SUPFAM" id="SSF53850">
    <property type="entry name" value="Periplasmic binding protein-like II"/>
    <property type="match status" value="1"/>
</dbReference>
<keyword evidence="3" id="KW-0732">Signal</keyword>
<dbReference type="PIRSF" id="PIRSF002741">
    <property type="entry name" value="MppA"/>
    <property type="match status" value="1"/>
</dbReference>
<dbReference type="Gene3D" id="3.10.105.10">
    <property type="entry name" value="Dipeptide-binding Protein, Domain 3"/>
    <property type="match status" value="1"/>
</dbReference>
<comment type="similarity">
    <text evidence="1">Belongs to the bacterial solute-binding protein 5 family.</text>
</comment>
<evidence type="ECO:0000256" key="2">
    <source>
        <dbReference type="ARBA" id="ARBA00022448"/>
    </source>
</evidence>
<keyword evidence="4" id="KW-0472">Membrane</keyword>